<dbReference type="InterPro" id="IPR036736">
    <property type="entry name" value="ACP-like_sf"/>
</dbReference>
<dbReference type="Pfam" id="PF00975">
    <property type="entry name" value="Thioesterase"/>
    <property type="match status" value="1"/>
</dbReference>
<evidence type="ECO:0000313" key="4">
    <source>
        <dbReference type="Proteomes" id="UP001272987"/>
    </source>
</evidence>
<evidence type="ECO:0000313" key="2">
    <source>
        <dbReference type="EMBL" id="MDX2960532.1"/>
    </source>
</evidence>
<name>A0AAP6B9R0_9ACTN</name>
<dbReference type="Pfam" id="PF13193">
    <property type="entry name" value="AMP-binding_C"/>
    <property type="match status" value="1"/>
</dbReference>
<dbReference type="Gene3D" id="3.40.50.980">
    <property type="match status" value="2"/>
</dbReference>
<dbReference type="Gene3D" id="2.30.38.10">
    <property type="entry name" value="Luciferase, Domain 3"/>
    <property type="match status" value="1"/>
</dbReference>
<keyword evidence="4" id="KW-1185">Reference proteome</keyword>
<reference evidence="2 4" key="1">
    <citation type="journal article" date="2023" name="Microb. Genom.">
        <title>Mesoterricola silvestris gen. nov., sp. nov., Mesoterricola sediminis sp. nov., Geothrix oryzae sp. nov., Geothrix edaphica sp. nov., Geothrix rubra sp. nov., and Geothrix limicola sp. nov., six novel members of Acidobacteriota isolated from soils.</title>
        <authorList>
            <person name="Weisberg A.J."/>
            <person name="Pearce E."/>
            <person name="Kramer C.G."/>
            <person name="Chang J.H."/>
            <person name="Clarke C.R."/>
        </authorList>
    </citation>
    <scope>NUCLEOTIDE SEQUENCE</scope>
    <source>
        <strain evidence="3 4">NB05-1H</strain>
        <strain evidence="2">NRRL_B-16521</strain>
    </source>
</reference>
<dbReference type="CDD" id="cd05930">
    <property type="entry name" value="A_NRPS"/>
    <property type="match status" value="1"/>
</dbReference>
<comment type="caution">
    <text evidence="2">The sequence shown here is derived from an EMBL/GenBank/DDBJ whole genome shotgun (WGS) entry which is preliminary data.</text>
</comment>
<gene>
    <name evidence="2" type="ORF">PV399_12515</name>
    <name evidence="3" type="ORF">PV666_07980</name>
</gene>
<evidence type="ECO:0000313" key="3">
    <source>
        <dbReference type="EMBL" id="MDX3017818.1"/>
    </source>
</evidence>
<dbReference type="AlphaFoldDB" id="A0AAP6B9R0"/>
<dbReference type="Gene3D" id="3.40.50.1820">
    <property type="entry name" value="alpha/beta hydrolase"/>
    <property type="match status" value="1"/>
</dbReference>
<dbReference type="Gene3D" id="3.30.300.30">
    <property type="match status" value="1"/>
</dbReference>
<dbReference type="InterPro" id="IPR029058">
    <property type="entry name" value="AB_hydrolase_fold"/>
</dbReference>
<evidence type="ECO:0000259" key="1">
    <source>
        <dbReference type="PROSITE" id="PS50075"/>
    </source>
</evidence>
<dbReference type="InterPro" id="IPR045851">
    <property type="entry name" value="AMP-bd_C_sf"/>
</dbReference>
<dbReference type="NCBIfam" id="TIGR01733">
    <property type="entry name" value="AA-adenyl-dom"/>
    <property type="match status" value="1"/>
</dbReference>
<dbReference type="InterPro" id="IPR010071">
    <property type="entry name" value="AA_adenyl_dom"/>
</dbReference>
<dbReference type="InterPro" id="IPR020845">
    <property type="entry name" value="AMP-binding_CS"/>
</dbReference>
<organism evidence="2 5">
    <name type="scientific">Streptomyces acidiscabies</name>
    <dbReference type="NCBI Taxonomy" id="42234"/>
    <lineage>
        <taxon>Bacteria</taxon>
        <taxon>Bacillati</taxon>
        <taxon>Actinomycetota</taxon>
        <taxon>Actinomycetes</taxon>
        <taxon>Kitasatosporales</taxon>
        <taxon>Streptomycetaceae</taxon>
        <taxon>Streptomyces</taxon>
    </lineage>
</organism>
<dbReference type="InterPro" id="IPR025110">
    <property type="entry name" value="AMP-bd_C"/>
</dbReference>
<sequence length="1074" mass="115661">MVPTKVPRWAAWDADEDAVGEVVVRLSPGPLAALRRLSGAESVASVESVETQALLLAPLVKVLAEITAERHVTVGHLAPGTTDRGAPHALRTEIPDGSWRDLVTAVTTSLARRSAAAQPFDIVLDLSRTGDAESPAGPVTLAPDTALHVALVTGDHPALHLHHRTRVIDTAYADRLGGYFRTALDHLTAAPDAGHGALDLPSEQEREHHLHKLAGPAVPLPDTMFPALFEERARAHPDAVAVSRGDVSWDYRTLDAAANRVAAALLRHGLRPEDVVAVVMDRTLDWAATLLGVLKAGGTYLPVRPDFPAQRVATQLRRSDCRLVVAEESARDLVRDTGTALEGQDTTTLFAEDLLRGDDDPGSPHTRIEPGQSAYVYFTSGSTGAPKGAQCEHAGMINHLYAKIDSVGLCAGDVVTQTASQCFDISLWQLVAPWLVGAAARIVDTDTQLDPERFLDELADHRVSVAQLVPSYFEILLGLLERTPRDLGVLRSISVTGEALKLDPVRRWFGVQPGVQLVNAYGATEVSDDTMHEVLTAPPVRDFVSVGSSLRNVRTYILDARGRLAPLGSPGEIVFAGVSVGRGYINDPERTAEAFVQDPFVPGDRMYRTGDFGRWLPEGTIEYLGRRDQQVKVRGFRIEIGEIENKLRTAPGVLDCAVVVDPGAGTGADKSLAAFYVASGPAEEPELRAHLSALLPDYMVPAHIHRLDAMPLNENGKTDKRTLTELAETLGHALGSRTAPATPTERWLATEWAEALGVPLERIGRDDHFFHLGGTSLTAVRFVVELDRAISLKQLIGTPVLADLAALLDADADSRPADHALLQPLADPVPEPLSTLVCFPYAGGNAVNFRLLAERLAEHGIAVLGVELPAHDVTVTPEQPQDVEEIARRVRDELLQRATGPLMLWGHCAGSSHALATARLLEASGVGPTEVFLGALLLDPVADLRAEIDEVSALTPRQITERLMVDSSYVELDRLKPERATLVGSAYQHDVRSTNTHLMKLHADPAPHRVGVPVHVVLAADDSTTKGGAERYRDWSAIADDVVLHELPDGGHYFISTRAADIAALVAGVRRPAH</sequence>
<dbReference type="SUPFAM" id="SSF52777">
    <property type="entry name" value="CoA-dependent acyltransferases"/>
    <property type="match status" value="1"/>
</dbReference>
<dbReference type="Proteomes" id="UP001272987">
    <property type="component" value="Unassembled WGS sequence"/>
</dbReference>
<dbReference type="Gene3D" id="3.30.559.30">
    <property type="entry name" value="Nonribosomal peptide synthetase, condensation domain"/>
    <property type="match status" value="1"/>
</dbReference>
<dbReference type="GeneID" id="69811834"/>
<dbReference type="InterPro" id="IPR009081">
    <property type="entry name" value="PP-bd_ACP"/>
</dbReference>
<dbReference type="EMBL" id="JARAWP010000004">
    <property type="protein sequence ID" value="MDX3017818.1"/>
    <property type="molecule type" value="Genomic_DNA"/>
</dbReference>
<proteinExistence type="predicted"/>
<dbReference type="RefSeq" id="WP_010355019.1">
    <property type="nucleotide sequence ID" value="NZ_CP122369.1"/>
</dbReference>
<dbReference type="Proteomes" id="UP001282288">
    <property type="component" value="Unassembled WGS sequence"/>
</dbReference>
<dbReference type="PROSITE" id="PS50075">
    <property type="entry name" value="CARRIER"/>
    <property type="match status" value="1"/>
</dbReference>
<accession>A0AAP6B9R0</accession>
<dbReference type="GO" id="GO:0044550">
    <property type="term" value="P:secondary metabolite biosynthetic process"/>
    <property type="evidence" value="ECO:0007669"/>
    <property type="project" value="TreeGrafter"/>
</dbReference>
<dbReference type="Pfam" id="PF00550">
    <property type="entry name" value="PP-binding"/>
    <property type="match status" value="1"/>
</dbReference>
<dbReference type="Gene3D" id="1.10.1200.10">
    <property type="entry name" value="ACP-like"/>
    <property type="match status" value="1"/>
</dbReference>
<dbReference type="InterPro" id="IPR000873">
    <property type="entry name" value="AMP-dep_synth/lig_dom"/>
</dbReference>
<dbReference type="SUPFAM" id="SSF53474">
    <property type="entry name" value="alpha/beta-Hydrolases"/>
    <property type="match status" value="1"/>
</dbReference>
<dbReference type="PROSITE" id="PS00455">
    <property type="entry name" value="AMP_BINDING"/>
    <property type="match status" value="1"/>
</dbReference>
<dbReference type="PANTHER" id="PTHR45527">
    <property type="entry name" value="NONRIBOSOMAL PEPTIDE SYNTHETASE"/>
    <property type="match status" value="1"/>
</dbReference>
<feature type="domain" description="Carrier" evidence="1">
    <location>
        <begin position="739"/>
        <end position="818"/>
    </location>
</feature>
<dbReference type="InterPro" id="IPR001031">
    <property type="entry name" value="Thioesterase"/>
</dbReference>
<dbReference type="SUPFAM" id="SSF56801">
    <property type="entry name" value="Acetyl-CoA synthetase-like"/>
    <property type="match status" value="1"/>
</dbReference>
<dbReference type="PANTHER" id="PTHR45527:SF1">
    <property type="entry name" value="FATTY ACID SYNTHASE"/>
    <property type="match status" value="1"/>
</dbReference>
<dbReference type="GO" id="GO:0043041">
    <property type="term" value="P:amino acid activation for nonribosomal peptide biosynthetic process"/>
    <property type="evidence" value="ECO:0007669"/>
    <property type="project" value="TreeGrafter"/>
</dbReference>
<dbReference type="GO" id="GO:0005737">
    <property type="term" value="C:cytoplasm"/>
    <property type="evidence" value="ECO:0007669"/>
    <property type="project" value="TreeGrafter"/>
</dbReference>
<evidence type="ECO:0000313" key="5">
    <source>
        <dbReference type="Proteomes" id="UP001282288"/>
    </source>
</evidence>
<dbReference type="GO" id="GO:0031177">
    <property type="term" value="F:phosphopantetheine binding"/>
    <property type="evidence" value="ECO:0007669"/>
    <property type="project" value="TreeGrafter"/>
</dbReference>
<protein>
    <submittedName>
        <fullName evidence="2">Amino acid adenylation domain-containing protein</fullName>
    </submittedName>
</protein>
<dbReference type="EMBL" id="JARAWC010000007">
    <property type="protein sequence ID" value="MDX2960532.1"/>
    <property type="molecule type" value="Genomic_DNA"/>
</dbReference>
<dbReference type="Pfam" id="PF00501">
    <property type="entry name" value="AMP-binding"/>
    <property type="match status" value="1"/>
</dbReference>